<sequence>MGPAQVRAPQAREHIQEPVLPPTRLSSNPSPCLTLWTPSPETGTHAGITRLQRWHRAEQMGLKPPPEVRQVLQSHPGDPRFQCSLWHFYPL</sequence>
<reference evidence="1" key="1">
    <citation type="submission" date="2020-11" db="EMBL/GenBank/DDBJ databases">
        <authorList>
            <person name="Davenport K.M."/>
            <person name="Bickhart D.M."/>
            <person name="Smith T.P.L."/>
            <person name="Murdoch B.M."/>
            <person name="Rosen B.D."/>
        </authorList>
    </citation>
    <scope>NUCLEOTIDE SEQUENCE [LARGE SCALE GENOMIC DNA]</scope>
    <source>
        <strain evidence="1">OAR_USU_Benz2616</strain>
    </source>
</reference>
<reference evidence="1" key="2">
    <citation type="submission" date="2025-08" db="UniProtKB">
        <authorList>
            <consortium name="Ensembl"/>
        </authorList>
    </citation>
    <scope>IDENTIFICATION</scope>
</reference>
<proteinExistence type="predicted"/>
<dbReference type="Ensembl" id="ENSOART00020017284.2">
    <property type="protein sequence ID" value="ENSOARP00020014266.2"/>
    <property type="gene ID" value="ENSOARG00020011352.2"/>
</dbReference>
<gene>
    <name evidence="1" type="primary">POLD4</name>
</gene>
<name>A0AC11BFJ9_SHEEP</name>
<protein>
    <submittedName>
        <fullName evidence="1">DNA polymerase delta 4, accessory subunit</fullName>
    </submittedName>
</protein>
<accession>A0AC11BFJ9</accession>
<reference evidence="1" key="3">
    <citation type="submission" date="2025-09" db="UniProtKB">
        <authorList>
            <consortium name="Ensembl"/>
        </authorList>
    </citation>
    <scope>IDENTIFICATION</scope>
</reference>
<organism evidence="1">
    <name type="scientific">Ovis aries</name>
    <name type="common">Sheep</name>
    <dbReference type="NCBI Taxonomy" id="9940"/>
    <lineage>
        <taxon>Eukaryota</taxon>
        <taxon>Metazoa</taxon>
        <taxon>Chordata</taxon>
        <taxon>Craniata</taxon>
        <taxon>Vertebrata</taxon>
        <taxon>Euteleostomi</taxon>
        <taxon>Mammalia</taxon>
        <taxon>Eutheria</taxon>
        <taxon>Laurasiatheria</taxon>
        <taxon>Artiodactyla</taxon>
        <taxon>Ruminantia</taxon>
        <taxon>Pecora</taxon>
        <taxon>Bovidae</taxon>
        <taxon>Caprinae</taxon>
        <taxon>Ovis</taxon>
    </lineage>
</organism>
<evidence type="ECO:0000313" key="1">
    <source>
        <dbReference type="Ensembl" id="ENSOARP00020014266.2"/>
    </source>
</evidence>